<sequence length="335" mass="37485">MSIKKRVNLDGKKVIKYCDLDHGILNNDSVAYAKHALGEVYGVLDACHMLKLMRNLLAEKQRIRDGEGRVVAWKYIEALGSLQQQQGLHAANKLRKQHIDFKSRMMKASLAGQPLSRCLLTRKLSHDHLELLFATLRNRTGNNDNPTVLEFRSAYRKCLVVIVLPSTPGNCQVDGKATLFDRLSVKEARQEMKLPGAKPNVSDDTLRAALGAYGKVLGFRPSLYTGTRHLRMEMTNSVPNFLIVAGNRVMCEYRSIKRVCARCSLEGHFGAAYHTPRCNRCGTFGHNTKGCSSPCRRCGYNHATTGLHLSTELLSGFPCRPSRARWTPNKRGEFG</sequence>
<gene>
    <name evidence="1" type="ORF">HPB47_007694</name>
</gene>
<dbReference type="EMBL" id="JABSTQ010011104">
    <property type="protein sequence ID" value="KAG0415141.1"/>
    <property type="molecule type" value="Genomic_DNA"/>
</dbReference>
<protein>
    <submittedName>
        <fullName evidence="1">Uncharacterized protein</fullName>
    </submittedName>
</protein>
<name>A0AC60P742_IXOPE</name>
<reference evidence="1 2" key="1">
    <citation type="journal article" date="2020" name="Cell">
        <title>Large-Scale Comparative Analyses of Tick Genomes Elucidate Their Genetic Diversity and Vector Capacities.</title>
        <authorList>
            <consortium name="Tick Genome and Microbiome Consortium (TIGMIC)"/>
            <person name="Jia N."/>
            <person name="Wang J."/>
            <person name="Shi W."/>
            <person name="Du L."/>
            <person name="Sun Y."/>
            <person name="Zhan W."/>
            <person name="Jiang J.F."/>
            <person name="Wang Q."/>
            <person name="Zhang B."/>
            <person name="Ji P."/>
            <person name="Bell-Sakyi L."/>
            <person name="Cui X.M."/>
            <person name="Yuan T.T."/>
            <person name="Jiang B.G."/>
            <person name="Yang W.F."/>
            <person name="Lam T.T."/>
            <person name="Chang Q.C."/>
            <person name="Ding S.J."/>
            <person name="Wang X.J."/>
            <person name="Zhu J.G."/>
            <person name="Ruan X.D."/>
            <person name="Zhao L."/>
            <person name="Wei J.T."/>
            <person name="Ye R.Z."/>
            <person name="Que T.C."/>
            <person name="Du C.H."/>
            <person name="Zhou Y.H."/>
            <person name="Cheng J.X."/>
            <person name="Dai P.F."/>
            <person name="Guo W.B."/>
            <person name="Han X.H."/>
            <person name="Huang E.J."/>
            <person name="Li L.F."/>
            <person name="Wei W."/>
            <person name="Gao Y.C."/>
            <person name="Liu J.Z."/>
            <person name="Shao H.Z."/>
            <person name="Wang X."/>
            <person name="Wang C.C."/>
            <person name="Yang T.C."/>
            <person name="Huo Q.B."/>
            <person name="Li W."/>
            <person name="Chen H.Y."/>
            <person name="Chen S.E."/>
            <person name="Zhou L.G."/>
            <person name="Ni X.B."/>
            <person name="Tian J.H."/>
            <person name="Sheng Y."/>
            <person name="Liu T."/>
            <person name="Pan Y.S."/>
            <person name="Xia L.Y."/>
            <person name="Li J."/>
            <person name="Zhao F."/>
            <person name="Cao W.C."/>
        </authorList>
    </citation>
    <scope>NUCLEOTIDE SEQUENCE [LARGE SCALE GENOMIC DNA]</scope>
    <source>
        <strain evidence="1">Iper-2018</strain>
    </source>
</reference>
<proteinExistence type="predicted"/>
<evidence type="ECO:0000313" key="2">
    <source>
        <dbReference type="Proteomes" id="UP000805193"/>
    </source>
</evidence>
<keyword evidence="2" id="KW-1185">Reference proteome</keyword>
<accession>A0AC60P742</accession>
<dbReference type="Proteomes" id="UP000805193">
    <property type="component" value="Unassembled WGS sequence"/>
</dbReference>
<organism evidence="1 2">
    <name type="scientific">Ixodes persulcatus</name>
    <name type="common">Taiga tick</name>
    <dbReference type="NCBI Taxonomy" id="34615"/>
    <lineage>
        <taxon>Eukaryota</taxon>
        <taxon>Metazoa</taxon>
        <taxon>Ecdysozoa</taxon>
        <taxon>Arthropoda</taxon>
        <taxon>Chelicerata</taxon>
        <taxon>Arachnida</taxon>
        <taxon>Acari</taxon>
        <taxon>Parasitiformes</taxon>
        <taxon>Ixodida</taxon>
        <taxon>Ixodoidea</taxon>
        <taxon>Ixodidae</taxon>
        <taxon>Ixodinae</taxon>
        <taxon>Ixodes</taxon>
    </lineage>
</organism>
<comment type="caution">
    <text evidence="1">The sequence shown here is derived from an EMBL/GenBank/DDBJ whole genome shotgun (WGS) entry which is preliminary data.</text>
</comment>
<evidence type="ECO:0000313" key="1">
    <source>
        <dbReference type="EMBL" id="KAG0415141.1"/>
    </source>
</evidence>